<dbReference type="PANTHER" id="PTHR42870">
    <property type="entry name" value="ACETYL-COA C-ACETYLTRANSFERASE"/>
    <property type="match status" value="1"/>
</dbReference>
<evidence type="ECO:0000313" key="2">
    <source>
        <dbReference type="EMBL" id="GAA4322908.1"/>
    </source>
</evidence>
<dbReference type="Proteomes" id="UP001501671">
    <property type="component" value="Unassembled WGS sequence"/>
</dbReference>
<dbReference type="PIRSF" id="PIRSF000429">
    <property type="entry name" value="Ac-CoA_Ac_transf"/>
    <property type="match status" value="1"/>
</dbReference>
<dbReference type="RefSeq" id="WP_345245655.1">
    <property type="nucleotide sequence ID" value="NZ_BAABFO010000001.1"/>
</dbReference>
<dbReference type="InterPro" id="IPR016039">
    <property type="entry name" value="Thiolase-like"/>
</dbReference>
<reference evidence="3" key="1">
    <citation type="journal article" date="2019" name="Int. J. Syst. Evol. Microbiol.">
        <title>The Global Catalogue of Microorganisms (GCM) 10K type strain sequencing project: providing services to taxonomists for standard genome sequencing and annotation.</title>
        <authorList>
            <consortium name="The Broad Institute Genomics Platform"/>
            <consortium name="The Broad Institute Genome Sequencing Center for Infectious Disease"/>
            <person name="Wu L."/>
            <person name="Ma J."/>
        </authorList>
    </citation>
    <scope>NUCLEOTIDE SEQUENCE [LARGE SCALE GENOMIC DNA]</scope>
    <source>
        <strain evidence="3">JCM 17666</strain>
    </source>
</reference>
<dbReference type="CDD" id="cd00829">
    <property type="entry name" value="SCP-x_thiolase"/>
    <property type="match status" value="1"/>
</dbReference>
<dbReference type="Gene3D" id="3.40.47.10">
    <property type="match status" value="1"/>
</dbReference>
<organism evidence="2 3">
    <name type="scientific">Pigmentiphaga soli</name>
    <dbReference type="NCBI Taxonomy" id="1007095"/>
    <lineage>
        <taxon>Bacteria</taxon>
        <taxon>Pseudomonadati</taxon>
        <taxon>Pseudomonadota</taxon>
        <taxon>Betaproteobacteria</taxon>
        <taxon>Burkholderiales</taxon>
        <taxon>Alcaligenaceae</taxon>
        <taxon>Pigmentiphaga</taxon>
    </lineage>
</organism>
<comment type="caution">
    <text evidence="2">The sequence shown here is derived from an EMBL/GenBank/DDBJ whole genome shotgun (WGS) entry which is preliminary data.</text>
</comment>
<name>A0ABP8GER2_9BURK</name>
<dbReference type="InterPro" id="IPR002155">
    <property type="entry name" value="Thiolase"/>
</dbReference>
<dbReference type="PANTHER" id="PTHR42870:SF1">
    <property type="entry name" value="NON-SPECIFIC LIPID-TRANSFER PROTEIN-LIKE 2"/>
    <property type="match status" value="1"/>
</dbReference>
<feature type="domain" description="Thiolase C-terminal" evidence="1">
    <location>
        <begin position="238"/>
        <end position="379"/>
    </location>
</feature>
<dbReference type="InterPro" id="IPR055140">
    <property type="entry name" value="Thiolase_C_2"/>
</dbReference>
<dbReference type="EMBL" id="BAABFO010000001">
    <property type="protein sequence ID" value="GAA4322908.1"/>
    <property type="molecule type" value="Genomic_DNA"/>
</dbReference>
<dbReference type="SUPFAM" id="SSF53901">
    <property type="entry name" value="Thiolase-like"/>
    <property type="match status" value="2"/>
</dbReference>
<evidence type="ECO:0000259" key="1">
    <source>
        <dbReference type="Pfam" id="PF22691"/>
    </source>
</evidence>
<keyword evidence="3" id="KW-1185">Reference proteome</keyword>
<protein>
    <submittedName>
        <fullName evidence="2">Thiolase family protein</fullName>
    </submittedName>
</protein>
<proteinExistence type="predicted"/>
<accession>A0ABP8GER2</accession>
<dbReference type="Pfam" id="PF22691">
    <property type="entry name" value="Thiolase_C_1"/>
    <property type="match status" value="1"/>
</dbReference>
<evidence type="ECO:0000313" key="3">
    <source>
        <dbReference type="Proteomes" id="UP001501671"/>
    </source>
</evidence>
<gene>
    <name evidence="2" type="ORF">GCM10023144_03330</name>
</gene>
<sequence length="381" mass="38782">MKAAIAGIGELPQGRSPLPHTMALHAELARVALADAGCEPAAIDAVLTVSPRSDPYLIHAAALAEYFGIEPAVAWTLEAGGAAPAAMVDMAAGMIESGRAETVLIVAADMPLGAVTRDAYVGALAEAGPIHPELERPYGPSVPSMFGTVARAHMERHGTNEDHLAAVAVQGRQSAARHPNAHYRDPITVADHHASRPIADPLRLLDCAPVSDGGGAVVVTAAGRAGPRGIALRAAGFATSQLHLSAAPALTAFGAGAALDRALARGRCRREDIDVALVYDCFTIAMLVNLEDLGLAAPGRAGPDFAAGRFGPDGALPVNPHGGLLSHGHPARAGGMGQLIEAVAQLRGEAGARQVADARLALVHGMGGAFASHGVLLLEGR</sequence>